<dbReference type="AlphaFoldDB" id="A0A2A2HT21"/>
<sequence>MRNDPVIWECSDTQNPRSNTEKNYWLAIKYLTELTAETPEELLTEAEQEVKSGKLMRQCSIKKYLIAFIKYSDKMIQYKNVSNWIYKVFTRYKG</sequence>
<protein>
    <submittedName>
        <fullName evidence="1">Uncharacterized protein</fullName>
    </submittedName>
</protein>
<reference evidence="1 2" key="1">
    <citation type="journal article" date="2017" name="BMC Genomics">
        <title>Genomic analysis of methanogenic archaea reveals a shift towards energy conservation.</title>
        <authorList>
            <person name="Gilmore S.P."/>
            <person name="Henske J.K."/>
            <person name="Sexton J.A."/>
            <person name="Solomon K.V."/>
            <person name="Seppala S."/>
            <person name="Yoo J.I."/>
            <person name="Huyett L.M."/>
            <person name="Pressman A."/>
            <person name="Cogan J.Z."/>
            <person name="Kivenson V."/>
            <person name="Peng X."/>
            <person name="Tan Y."/>
            <person name="Valentine D.L."/>
            <person name="O'Malley M.A."/>
        </authorList>
    </citation>
    <scope>NUCLEOTIDE SEQUENCE [LARGE SCALE GENOMIC DNA]</scope>
    <source>
        <strain evidence="1 2">MC-15</strain>
    </source>
</reference>
<proteinExistence type="predicted"/>
<keyword evidence="2" id="KW-1185">Reference proteome</keyword>
<organism evidence="1 2">
    <name type="scientific">Methanosarcina spelaei</name>
    <dbReference type="NCBI Taxonomy" id="1036679"/>
    <lineage>
        <taxon>Archaea</taxon>
        <taxon>Methanobacteriati</taxon>
        <taxon>Methanobacteriota</taxon>
        <taxon>Stenosarchaea group</taxon>
        <taxon>Methanomicrobia</taxon>
        <taxon>Methanosarcinales</taxon>
        <taxon>Methanosarcinaceae</taxon>
        <taxon>Methanosarcina</taxon>
    </lineage>
</organism>
<accession>A0A2A2HT21</accession>
<gene>
    <name evidence="1" type="ORF">ASJ81_20140</name>
</gene>
<dbReference type="Proteomes" id="UP000218164">
    <property type="component" value="Unassembled WGS sequence"/>
</dbReference>
<dbReference type="EMBL" id="LMVP01000216">
    <property type="protein sequence ID" value="PAV12607.1"/>
    <property type="molecule type" value="Genomic_DNA"/>
</dbReference>
<comment type="caution">
    <text evidence="1">The sequence shown here is derived from an EMBL/GenBank/DDBJ whole genome shotgun (WGS) entry which is preliminary data.</text>
</comment>
<name>A0A2A2HT21_9EURY</name>
<evidence type="ECO:0000313" key="1">
    <source>
        <dbReference type="EMBL" id="PAV12607.1"/>
    </source>
</evidence>
<evidence type="ECO:0000313" key="2">
    <source>
        <dbReference type="Proteomes" id="UP000218164"/>
    </source>
</evidence>